<dbReference type="EMBL" id="BOMI01000023">
    <property type="protein sequence ID" value="GID72941.1"/>
    <property type="molecule type" value="Genomic_DNA"/>
</dbReference>
<dbReference type="RefSeq" id="WP_203760876.1">
    <property type="nucleotide sequence ID" value="NZ_BAAABO010000006.1"/>
</dbReference>
<evidence type="ECO:0000313" key="2">
    <source>
        <dbReference type="EMBL" id="GID72941.1"/>
    </source>
</evidence>
<dbReference type="Proteomes" id="UP000609879">
    <property type="component" value="Unassembled WGS sequence"/>
</dbReference>
<feature type="domain" description="SnoaL-like" evidence="1">
    <location>
        <begin position="14"/>
        <end position="100"/>
    </location>
</feature>
<organism evidence="2 3">
    <name type="scientific">Paractinoplanes deccanensis</name>
    <dbReference type="NCBI Taxonomy" id="113561"/>
    <lineage>
        <taxon>Bacteria</taxon>
        <taxon>Bacillati</taxon>
        <taxon>Actinomycetota</taxon>
        <taxon>Actinomycetes</taxon>
        <taxon>Micromonosporales</taxon>
        <taxon>Micromonosporaceae</taxon>
        <taxon>Paractinoplanes</taxon>
    </lineage>
</organism>
<reference evidence="2 3" key="1">
    <citation type="submission" date="2021-01" db="EMBL/GenBank/DDBJ databases">
        <title>Whole genome shotgun sequence of Actinoplanes deccanensis NBRC 13994.</title>
        <authorList>
            <person name="Komaki H."/>
            <person name="Tamura T."/>
        </authorList>
    </citation>
    <scope>NUCLEOTIDE SEQUENCE [LARGE SCALE GENOMIC DNA]</scope>
    <source>
        <strain evidence="2 3">NBRC 13994</strain>
    </source>
</reference>
<dbReference type="Pfam" id="PF12680">
    <property type="entry name" value="SnoaL_2"/>
    <property type="match status" value="1"/>
</dbReference>
<keyword evidence="3" id="KW-1185">Reference proteome</keyword>
<evidence type="ECO:0000259" key="1">
    <source>
        <dbReference type="Pfam" id="PF12680"/>
    </source>
</evidence>
<dbReference type="SUPFAM" id="SSF54427">
    <property type="entry name" value="NTF2-like"/>
    <property type="match status" value="1"/>
</dbReference>
<dbReference type="Gene3D" id="3.10.450.50">
    <property type="match status" value="2"/>
</dbReference>
<proteinExistence type="predicted"/>
<dbReference type="InterPro" id="IPR037401">
    <property type="entry name" value="SnoaL-like"/>
</dbReference>
<sequence length="195" mass="20809">MNAKDTVLAAVGQLFGDKDPSAADRWAAPTYKQHSSLAPDGPAGLRGLVQQLPPTFKYELHRVLTDGDEVALHGTYHGFGPVPLVAFDIFRVADGKLVEHWDALMPQTSDSQIAGATQPAATDPAVTEANRKLATSRAHGTVHKVLAEGDFALTVSADDGTAYYDLSQVDGGEVVAHWQVFRTIPAELPHANGLF</sequence>
<protein>
    <submittedName>
        <fullName evidence="2">Polyketide cyclase</fullName>
    </submittedName>
</protein>
<comment type="caution">
    <text evidence="2">The sequence shown here is derived from an EMBL/GenBank/DDBJ whole genome shotgun (WGS) entry which is preliminary data.</text>
</comment>
<gene>
    <name evidence="2" type="ORF">Ade02nite_15820</name>
</gene>
<accession>A0ABQ3XYV2</accession>
<evidence type="ECO:0000313" key="3">
    <source>
        <dbReference type="Proteomes" id="UP000609879"/>
    </source>
</evidence>
<dbReference type="InterPro" id="IPR032710">
    <property type="entry name" value="NTF2-like_dom_sf"/>
</dbReference>
<name>A0ABQ3XYV2_9ACTN</name>